<dbReference type="SUPFAM" id="SSF51430">
    <property type="entry name" value="NAD(P)-linked oxidoreductase"/>
    <property type="match status" value="1"/>
</dbReference>
<comment type="caution">
    <text evidence="5">The sequence shown here is derived from an EMBL/GenBank/DDBJ whole genome shotgun (WGS) entry which is preliminary data.</text>
</comment>
<feature type="domain" description="NADP-dependent oxidoreductase" evidence="4">
    <location>
        <begin position="4"/>
        <end position="246"/>
    </location>
</feature>
<gene>
    <name evidence="5" type="ORF">NWF35_10360</name>
</gene>
<evidence type="ECO:0000313" key="6">
    <source>
        <dbReference type="Proteomes" id="UP001174196"/>
    </source>
</evidence>
<dbReference type="InterPro" id="IPR023210">
    <property type="entry name" value="NADP_OxRdtase_dom"/>
</dbReference>
<dbReference type="PROSITE" id="PS00798">
    <property type="entry name" value="ALDOKETO_REDUCTASE_1"/>
    <property type="match status" value="1"/>
</dbReference>
<comment type="similarity">
    <text evidence="1">Belongs to the aldo/keto reductase family.</text>
</comment>
<keyword evidence="2" id="KW-0521">NADP</keyword>
<sequence>MPWLGLGVWRAQEGGEVENAVKTAIRVGYRSIDTAAMYGNEVGVGRAVRESGVPREELFITTKVWNTDQGYDSTLAAFEASLQRLGMDYVDLYLIHWPVAGKYKETWKALEKIYRDGRARAIGVSNFQIHHLEDLMADAEIKPMVNQVEFHPHLTQKELRAYCSQHGIQVEAWRPLMKGEVANVPEIRELAAKYGKTPAQIVLRWNLQHGVVTIPKSVKEYRIRENADVFDFELSQEDMAKLDGLNRNQRFGPDPDNFDF</sequence>
<dbReference type="InterPro" id="IPR036812">
    <property type="entry name" value="NAD(P)_OxRdtase_dom_sf"/>
</dbReference>
<dbReference type="Pfam" id="PF00248">
    <property type="entry name" value="Aldo_ket_red"/>
    <property type="match status" value="1"/>
</dbReference>
<dbReference type="PANTHER" id="PTHR43827:SF3">
    <property type="entry name" value="NADP-DEPENDENT OXIDOREDUCTASE DOMAIN-CONTAINING PROTEIN"/>
    <property type="match status" value="1"/>
</dbReference>
<evidence type="ECO:0000256" key="2">
    <source>
        <dbReference type="ARBA" id="ARBA00022857"/>
    </source>
</evidence>
<dbReference type="InterPro" id="IPR020471">
    <property type="entry name" value="AKR"/>
</dbReference>
<evidence type="ECO:0000259" key="4">
    <source>
        <dbReference type="Pfam" id="PF00248"/>
    </source>
</evidence>
<evidence type="ECO:0000313" key="5">
    <source>
        <dbReference type="EMBL" id="MDN4594300.1"/>
    </source>
</evidence>
<keyword evidence="6" id="KW-1185">Reference proteome</keyword>
<evidence type="ECO:0000256" key="1">
    <source>
        <dbReference type="ARBA" id="ARBA00007905"/>
    </source>
</evidence>
<dbReference type="CDD" id="cd19157">
    <property type="entry name" value="AKR_AKR5G1-3"/>
    <property type="match status" value="1"/>
</dbReference>
<dbReference type="PANTHER" id="PTHR43827">
    <property type="entry name" value="2,5-DIKETO-D-GLUCONIC ACID REDUCTASE"/>
    <property type="match status" value="1"/>
</dbReference>
<dbReference type="PIRSF" id="PIRSF000097">
    <property type="entry name" value="AKR"/>
    <property type="match status" value="1"/>
</dbReference>
<organism evidence="5 6">
    <name type="scientific">Polycladomyces subterraneus</name>
    <dbReference type="NCBI Taxonomy" id="1016997"/>
    <lineage>
        <taxon>Bacteria</taxon>
        <taxon>Bacillati</taxon>
        <taxon>Bacillota</taxon>
        <taxon>Bacilli</taxon>
        <taxon>Bacillales</taxon>
        <taxon>Thermoactinomycetaceae</taxon>
        <taxon>Polycladomyces</taxon>
    </lineage>
</organism>
<keyword evidence="3" id="KW-0560">Oxidoreductase</keyword>
<evidence type="ECO:0000256" key="3">
    <source>
        <dbReference type="ARBA" id="ARBA00023002"/>
    </source>
</evidence>
<dbReference type="InterPro" id="IPR018170">
    <property type="entry name" value="Aldo/ket_reductase_CS"/>
</dbReference>
<dbReference type="Proteomes" id="UP001174196">
    <property type="component" value="Unassembled WGS sequence"/>
</dbReference>
<dbReference type="Gene3D" id="3.20.20.100">
    <property type="entry name" value="NADP-dependent oxidoreductase domain"/>
    <property type="match status" value="1"/>
</dbReference>
<protein>
    <submittedName>
        <fullName evidence="5">Aldo/keto reductase</fullName>
    </submittedName>
</protein>
<name>A0ABT8INE9_9BACL</name>
<dbReference type="PRINTS" id="PR00069">
    <property type="entry name" value="ALDKETRDTASE"/>
</dbReference>
<accession>A0ABT8INE9</accession>
<proteinExistence type="inferred from homology"/>
<dbReference type="EMBL" id="JANRHH010000037">
    <property type="protein sequence ID" value="MDN4594300.1"/>
    <property type="molecule type" value="Genomic_DNA"/>
</dbReference>
<dbReference type="PROSITE" id="PS00062">
    <property type="entry name" value="ALDOKETO_REDUCTASE_2"/>
    <property type="match status" value="1"/>
</dbReference>
<dbReference type="InterPro" id="IPR044500">
    <property type="entry name" value="AKR5G"/>
</dbReference>
<dbReference type="PROSITE" id="PS00063">
    <property type="entry name" value="ALDOKETO_REDUCTASE_3"/>
    <property type="match status" value="1"/>
</dbReference>
<reference evidence="5" key="1">
    <citation type="submission" date="2022-08" db="EMBL/GenBank/DDBJ databases">
        <title>Polycladomyces zharkentsis sp. nov., a novel thermophilic CMC and starch-degrading bacterium isolated from a geothermal spring in Kazakhstan.</title>
        <authorList>
            <person name="Mashzhan A."/>
            <person name="Kistaubaeva A."/>
            <person name="Javier-Lopez R."/>
            <person name="Birkeland N.-K."/>
        </authorList>
    </citation>
    <scope>NUCLEOTIDE SEQUENCE</scope>
    <source>
        <strain evidence="5">KSR 13</strain>
    </source>
</reference>